<dbReference type="RefSeq" id="WP_152802971.1">
    <property type="nucleotide sequence ID" value="NZ_WHNX01000008.1"/>
</dbReference>
<evidence type="ECO:0000256" key="7">
    <source>
        <dbReference type="ARBA" id="ARBA00022840"/>
    </source>
</evidence>
<proteinExistence type="predicted"/>
<evidence type="ECO:0000256" key="9">
    <source>
        <dbReference type="SAM" id="Phobius"/>
    </source>
</evidence>
<feature type="transmembrane region" description="Helical" evidence="9">
    <location>
        <begin position="68"/>
        <end position="93"/>
    </location>
</feature>
<evidence type="ECO:0000256" key="5">
    <source>
        <dbReference type="ARBA" id="ARBA00022741"/>
    </source>
</evidence>
<evidence type="ECO:0000256" key="2">
    <source>
        <dbReference type="ARBA" id="ARBA00012438"/>
    </source>
</evidence>
<dbReference type="GO" id="GO:0046983">
    <property type="term" value="F:protein dimerization activity"/>
    <property type="evidence" value="ECO:0007669"/>
    <property type="project" value="InterPro"/>
</dbReference>
<feature type="transmembrane region" description="Helical" evidence="9">
    <location>
        <begin position="113"/>
        <end position="134"/>
    </location>
</feature>
<keyword evidence="12" id="KW-1185">Reference proteome</keyword>
<keyword evidence="9" id="KW-0472">Membrane</keyword>
<feature type="transmembrane region" description="Helical" evidence="9">
    <location>
        <begin position="12"/>
        <end position="31"/>
    </location>
</feature>
<keyword evidence="6 11" id="KW-0418">Kinase</keyword>
<keyword evidence="7" id="KW-0067">ATP-binding</keyword>
<keyword evidence="9" id="KW-0812">Transmembrane</keyword>
<dbReference type="GO" id="GO:0016020">
    <property type="term" value="C:membrane"/>
    <property type="evidence" value="ECO:0007669"/>
    <property type="project" value="InterPro"/>
</dbReference>
<dbReference type="Gene3D" id="1.20.5.1930">
    <property type="match status" value="1"/>
</dbReference>
<sequence>MEKIKQKYDSLSVYLNLTRAISIVLLFSYWVRTSGEALGMVLILGILIFSILRQYLPGESIIIFLEGLFVGGLSYLWPDISIAYCIPIFEGYLEKKTAWIIPGLIFVTFRGSINFIIIFVFIAGGFLGCILRVAKNERDYYKEESDIERRRRYEAENLNKEFLSLREEVFQMVELAERNRIAQQLHDDVGHELTGAVLGLQAFESIIEELELESYEKELFQKAKQRVDNSATVLRQTVHNMKPYVSLGVEDLRGIVEEFCDIPISLKVFGNTEKVPIHYWFLLKTALKEGLTNIIRHANTTNVKAQLDVTQNILRFSLENDGVIIAKNIANTYVNKYLDLNEGMGLRSLRQRTKSYGGNFSAAIIAGEDKFRLIIVLPLFEGGIS</sequence>
<keyword evidence="3" id="KW-0597">Phosphoprotein</keyword>
<dbReference type="GO" id="GO:0000155">
    <property type="term" value="F:phosphorelay sensor kinase activity"/>
    <property type="evidence" value="ECO:0007669"/>
    <property type="project" value="InterPro"/>
</dbReference>
<name>A0A6A7K7T0_9FIRM</name>
<dbReference type="Pfam" id="PF07730">
    <property type="entry name" value="HisKA_3"/>
    <property type="match status" value="1"/>
</dbReference>
<evidence type="ECO:0000256" key="3">
    <source>
        <dbReference type="ARBA" id="ARBA00022553"/>
    </source>
</evidence>
<gene>
    <name evidence="11" type="ORF">GC105_06610</name>
</gene>
<dbReference type="EC" id="2.7.13.3" evidence="2"/>
<dbReference type="SUPFAM" id="SSF55874">
    <property type="entry name" value="ATPase domain of HSP90 chaperone/DNA topoisomerase II/histidine kinase"/>
    <property type="match status" value="1"/>
</dbReference>
<dbReference type="PANTHER" id="PTHR24421">
    <property type="entry name" value="NITRATE/NITRITE SENSOR PROTEIN NARX-RELATED"/>
    <property type="match status" value="1"/>
</dbReference>
<dbReference type="Gene3D" id="3.30.565.10">
    <property type="entry name" value="Histidine kinase-like ATPase, C-terminal domain"/>
    <property type="match status" value="1"/>
</dbReference>
<keyword evidence="5" id="KW-0547">Nucleotide-binding</keyword>
<evidence type="ECO:0000256" key="1">
    <source>
        <dbReference type="ARBA" id="ARBA00000085"/>
    </source>
</evidence>
<dbReference type="InterPro" id="IPR036890">
    <property type="entry name" value="HATPase_C_sf"/>
</dbReference>
<keyword evidence="9" id="KW-1133">Transmembrane helix</keyword>
<reference evidence="11 12" key="1">
    <citation type="submission" date="2019-10" db="EMBL/GenBank/DDBJ databases">
        <title>Alkalibaculum tamaniensis sp.nov., a new alkaliphilic acetogen, isolated on methoxylated aromatics from a mud volcano.</title>
        <authorList>
            <person name="Khomyakova M.A."/>
            <person name="Merkel A.Y."/>
            <person name="Bonch-Osmolovskaya E.A."/>
            <person name="Slobodkin A.I."/>
        </authorList>
    </citation>
    <scope>NUCLEOTIDE SEQUENCE [LARGE SCALE GENOMIC DNA]</scope>
    <source>
        <strain evidence="11 12">M08DMB</strain>
    </source>
</reference>
<dbReference type="InterPro" id="IPR050482">
    <property type="entry name" value="Sensor_HK_TwoCompSys"/>
</dbReference>
<evidence type="ECO:0000313" key="11">
    <source>
        <dbReference type="EMBL" id="MPW25455.1"/>
    </source>
</evidence>
<dbReference type="GO" id="GO:0005524">
    <property type="term" value="F:ATP binding"/>
    <property type="evidence" value="ECO:0007669"/>
    <property type="project" value="UniProtKB-KW"/>
</dbReference>
<dbReference type="AlphaFoldDB" id="A0A6A7K7T0"/>
<keyword evidence="4" id="KW-0808">Transferase</keyword>
<comment type="catalytic activity">
    <reaction evidence="1">
        <text>ATP + protein L-histidine = ADP + protein N-phospho-L-histidine.</text>
        <dbReference type="EC" id="2.7.13.3"/>
    </reaction>
</comment>
<evidence type="ECO:0000313" key="12">
    <source>
        <dbReference type="Proteomes" id="UP000440004"/>
    </source>
</evidence>
<accession>A0A6A7K7T0</accession>
<organism evidence="11 12">
    <name type="scientific">Alkalibaculum sporogenes</name>
    <dbReference type="NCBI Taxonomy" id="2655001"/>
    <lineage>
        <taxon>Bacteria</taxon>
        <taxon>Bacillati</taxon>
        <taxon>Bacillota</taxon>
        <taxon>Clostridia</taxon>
        <taxon>Eubacteriales</taxon>
        <taxon>Eubacteriaceae</taxon>
        <taxon>Alkalibaculum</taxon>
    </lineage>
</organism>
<keyword evidence="8" id="KW-0902">Two-component regulatory system</keyword>
<evidence type="ECO:0000256" key="6">
    <source>
        <dbReference type="ARBA" id="ARBA00022777"/>
    </source>
</evidence>
<protein>
    <recommendedName>
        <fullName evidence="2">histidine kinase</fullName>
        <ecNumber evidence="2">2.7.13.3</ecNumber>
    </recommendedName>
</protein>
<evidence type="ECO:0000256" key="8">
    <source>
        <dbReference type="ARBA" id="ARBA00023012"/>
    </source>
</evidence>
<dbReference type="InterPro" id="IPR011712">
    <property type="entry name" value="Sig_transdc_His_kin_sub3_dim/P"/>
</dbReference>
<feature type="transmembrane region" description="Helical" evidence="9">
    <location>
        <begin position="37"/>
        <end position="56"/>
    </location>
</feature>
<dbReference type="PANTHER" id="PTHR24421:SF10">
    <property type="entry name" value="NITRATE_NITRITE SENSOR PROTEIN NARQ"/>
    <property type="match status" value="1"/>
</dbReference>
<feature type="domain" description="Signal transduction histidine kinase subgroup 3 dimerisation and phosphoacceptor" evidence="10">
    <location>
        <begin position="177"/>
        <end position="243"/>
    </location>
</feature>
<dbReference type="Proteomes" id="UP000440004">
    <property type="component" value="Unassembled WGS sequence"/>
</dbReference>
<comment type="caution">
    <text evidence="11">The sequence shown here is derived from an EMBL/GenBank/DDBJ whole genome shotgun (WGS) entry which is preliminary data.</text>
</comment>
<dbReference type="EMBL" id="WHNX01000008">
    <property type="protein sequence ID" value="MPW25455.1"/>
    <property type="molecule type" value="Genomic_DNA"/>
</dbReference>
<evidence type="ECO:0000259" key="10">
    <source>
        <dbReference type="Pfam" id="PF07730"/>
    </source>
</evidence>
<evidence type="ECO:0000256" key="4">
    <source>
        <dbReference type="ARBA" id="ARBA00022679"/>
    </source>
</evidence>